<comment type="caution">
    <text evidence="3">The sequence shown here is derived from an EMBL/GenBank/DDBJ whole genome shotgun (WGS) entry which is preliminary data.</text>
</comment>
<dbReference type="InterPro" id="IPR050111">
    <property type="entry name" value="C-type_lectin/snaclec_domain"/>
</dbReference>
<accession>A0A8J6H9G3</accession>
<feature type="compositionally biased region" description="Basic residues" evidence="1">
    <location>
        <begin position="356"/>
        <end position="371"/>
    </location>
</feature>
<dbReference type="AlphaFoldDB" id="A0A8J6H9G3"/>
<dbReference type="InterPro" id="IPR016187">
    <property type="entry name" value="CTDL_fold"/>
</dbReference>
<evidence type="ECO:0000313" key="4">
    <source>
        <dbReference type="Proteomes" id="UP000719412"/>
    </source>
</evidence>
<gene>
    <name evidence="3" type="ORF">GEV33_012585</name>
</gene>
<evidence type="ECO:0000259" key="2">
    <source>
        <dbReference type="PROSITE" id="PS50041"/>
    </source>
</evidence>
<feature type="region of interest" description="Disordered" evidence="1">
    <location>
        <begin position="355"/>
        <end position="400"/>
    </location>
</feature>
<dbReference type="PROSITE" id="PS50041">
    <property type="entry name" value="C_TYPE_LECTIN_2"/>
    <property type="match status" value="1"/>
</dbReference>
<dbReference type="InterPro" id="IPR016186">
    <property type="entry name" value="C-type_lectin-like/link_sf"/>
</dbReference>
<dbReference type="CDD" id="cd00037">
    <property type="entry name" value="CLECT"/>
    <property type="match status" value="1"/>
</dbReference>
<feature type="domain" description="C-type lectin" evidence="2">
    <location>
        <begin position="177"/>
        <end position="298"/>
    </location>
</feature>
<evidence type="ECO:0000256" key="1">
    <source>
        <dbReference type="SAM" id="MobiDB-lite"/>
    </source>
</evidence>
<dbReference type="Pfam" id="PF00059">
    <property type="entry name" value="Lectin_C"/>
    <property type="match status" value="1"/>
</dbReference>
<proteinExistence type="predicted"/>
<name>A0A8J6H9G3_TENMO</name>
<reference evidence="3" key="1">
    <citation type="journal article" date="2020" name="J Insects Food Feed">
        <title>The yellow mealworm (Tenebrio molitor) genome: a resource for the emerging insects as food and feed industry.</title>
        <authorList>
            <person name="Eriksson T."/>
            <person name="Andere A."/>
            <person name="Kelstrup H."/>
            <person name="Emery V."/>
            <person name="Picard C."/>
        </authorList>
    </citation>
    <scope>NUCLEOTIDE SEQUENCE</scope>
    <source>
        <strain evidence="3">Stoneville</strain>
        <tissue evidence="3">Whole head</tissue>
    </source>
</reference>
<dbReference type="InterPro" id="IPR001304">
    <property type="entry name" value="C-type_lectin-like"/>
</dbReference>
<dbReference type="SUPFAM" id="SSF56436">
    <property type="entry name" value="C-type lectin-like"/>
    <property type="match status" value="1"/>
</dbReference>
<keyword evidence="4" id="KW-1185">Reference proteome</keyword>
<reference evidence="3" key="2">
    <citation type="submission" date="2021-08" db="EMBL/GenBank/DDBJ databases">
        <authorList>
            <person name="Eriksson T."/>
        </authorList>
    </citation>
    <scope>NUCLEOTIDE SEQUENCE</scope>
    <source>
        <strain evidence="3">Stoneville</strain>
        <tissue evidence="3">Whole head</tissue>
    </source>
</reference>
<dbReference type="Gene3D" id="3.10.100.10">
    <property type="entry name" value="Mannose-Binding Protein A, subunit A"/>
    <property type="match status" value="1"/>
</dbReference>
<sequence length="437" mass="50828">MNNLLQQMSPDVYATALSNRSDTKNPANDGRNLATIGQKKHDMFICLLNTNLADEAVVLRPTFSELNREDRQSGERKRPYSRVVYLVLFDLLRKNSCNGVPPSNYTDPVVPLDVVETTRGAAQVRARHTDGEVSSVQKIMVTWPVASAQELNNTTTVKPVKKVPKRSYVCPPHFIRLSHRCYYFSNEAATWQDAYFQCRDLHSNLAIIRSANQDKLIRRTLNKKSSAPVERWLGGLYDWEQMTWKWAASGRPLAYQGFSQMEPEDKEKLRWHCIIVDPKLQFKWNTRSCLEQKHFICHTKIKIVTNKGKKKLLRQYKVNKYNKLNEIPVPNLPENVNYNVTGLKGHQPNAQFAVKPRVHRRRTRKNRRKKANVPQDSGYNSTTHEEQTERRRRQKVKEEGGDLSMEKIMWKTYYKDSTLNPLHPKAIVEEFSYMKDP</sequence>
<evidence type="ECO:0000313" key="3">
    <source>
        <dbReference type="EMBL" id="KAH0810206.1"/>
    </source>
</evidence>
<protein>
    <recommendedName>
        <fullName evidence="2">C-type lectin domain-containing protein</fullName>
    </recommendedName>
</protein>
<organism evidence="3 4">
    <name type="scientific">Tenebrio molitor</name>
    <name type="common">Yellow mealworm beetle</name>
    <dbReference type="NCBI Taxonomy" id="7067"/>
    <lineage>
        <taxon>Eukaryota</taxon>
        <taxon>Metazoa</taxon>
        <taxon>Ecdysozoa</taxon>
        <taxon>Arthropoda</taxon>
        <taxon>Hexapoda</taxon>
        <taxon>Insecta</taxon>
        <taxon>Pterygota</taxon>
        <taxon>Neoptera</taxon>
        <taxon>Endopterygota</taxon>
        <taxon>Coleoptera</taxon>
        <taxon>Polyphaga</taxon>
        <taxon>Cucujiformia</taxon>
        <taxon>Tenebrionidae</taxon>
        <taxon>Tenebrio</taxon>
    </lineage>
</organism>
<dbReference type="SMART" id="SM00034">
    <property type="entry name" value="CLECT"/>
    <property type="match status" value="1"/>
</dbReference>
<dbReference type="Proteomes" id="UP000719412">
    <property type="component" value="Unassembled WGS sequence"/>
</dbReference>
<dbReference type="EMBL" id="JABDTM020027652">
    <property type="protein sequence ID" value="KAH0810206.1"/>
    <property type="molecule type" value="Genomic_DNA"/>
</dbReference>
<dbReference type="PANTHER" id="PTHR22803">
    <property type="entry name" value="MANNOSE, PHOSPHOLIPASE, LECTIN RECEPTOR RELATED"/>
    <property type="match status" value="1"/>
</dbReference>